<organism evidence="1 2">
    <name type="scientific">Paramuricea clavata</name>
    <name type="common">Red gorgonian</name>
    <name type="synonym">Violescent sea-whip</name>
    <dbReference type="NCBI Taxonomy" id="317549"/>
    <lineage>
        <taxon>Eukaryota</taxon>
        <taxon>Metazoa</taxon>
        <taxon>Cnidaria</taxon>
        <taxon>Anthozoa</taxon>
        <taxon>Octocorallia</taxon>
        <taxon>Malacalcyonacea</taxon>
        <taxon>Plexauridae</taxon>
        <taxon>Paramuricea</taxon>
    </lineage>
</organism>
<dbReference type="PANTHER" id="PTHR47510:SF3">
    <property type="entry name" value="ENDO_EXONUCLEASE_PHOSPHATASE DOMAIN-CONTAINING PROTEIN"/>
    <property type="match status" value="1"/>
</dbReference>
<dbReference type="EMBL" id="CACRXK020001713">
    <property type="protein sequence ID" value="CAB3990719.1"/>
    <property type="molecule type" value="Genomic_DNA"/>
</dbReference>
<dbReference type="InterPro" id="IPR000477">
    <property type="entry name" value="RT_dom"/>
</dbReference>
<reference evidence="1" key="1">
    <citation type="submission" date="2020-04" db="EMBL/GenBank/DDBJ databases">
        <authorList>
            <person name="Alioto T."/>
            <person name="Alioto T."/>
            <person name="Gomez Garrido J."/>
        </authorList>
    </citation>
    <scope>NUCLEOTIDE SEQUENCE</scope>
    <source>
        <strain evidence="1">A484AB</strain>
    </source>
</reference>
<protein>
    <submittedName>
        <fullName evidence="1">Uncharacterized protein</fullName>
    </submittedName>
</protein>
<dbReference type="PANTHER" id="PTHR47510">
    <property type="entry name" value="REVERSE TRANSCRIPTASE DOMAIN-CONTAINING PROTEIN"/>
    <property type="match status" value="1"/>
</dbReference>
<dbReference type="Proteomes" id="UP001152795">
    <property type="component" value="Unassembled WGS sequence"/>
</dbReference>
<keyword evidence="2" id="KW-1185">Reference proteome</keyword>
<dbReference type="AlphaFoldDB" id="A0A6S7GLT5"/>
<sequence length="233" mass="26003">SSSNFHDSITVSEYEVQSLLFSLSPSKATGPDGIPAYLLKRCSEVIAPSLTVIFELSLQQGVFPSEWKSANVVPIPKKGDAHEVTNYRPVSLLSQVSKVLERLIFRQVSSSIKDSLYDIQHGFRCNRSCVTQLLNVFHDLGRALDSGNEIDLLYLDFAKAFDSVSHSKLLFKLKSFGISSQLLNWFADYLHNWRQRVVIEGVSSSFLNVKSGVPQGSVIGPLFFILYVNDLPE</sequence>
<evidence type="ECO:0000313" key="1">
    <source>
        <dbReference type="EMBL" id="CAB3990719.1"/>
    </source>
</evidence>
<evidence type="ECO:0000313" key="2">
    <source>
        <dbReference type="Proteomes" id="UP001152795"/>
    </source>
</evidence>
<feature type="non-terminal residue" evidence="1">
    <location>
        <position position="1"/>
    </location>
</feature>
<dbReference type="Pfam" id="PF00078">
    <property type="entry name" value="RVT_1"/>
    <property type="match status" value="1"/>
</dbReference>
<dbReference type="CDD" id="cd01650">
    <property type="entry name" value="RT_nLTR_like"/>
    <property type="match status" value="1"/>
</dbReference>
<proteinExistence type="predicted"/>
<dbReference type="PROSITE" id="PS50878">
    <property type="entry name" value="RT_POL"/>
    <property type="match status" value="1"/>
</dbReference>
<dbReference type="SUPFAM" id="SSF56672">
    <property type="entry name" value="DNA/RNA polymerases"/>
    <property type="match status" value="1"/>
</dbReference>
<feature type="non-terminal residue" evidence="1">
    <location>
        <position position="233"/>
    </location>
</feature>
<accession>A0A6S7GLT5</accession>
<comment type="caution">
    <text evidence="1">The sequence shown here is derived from an EMBL/GenBank/DDBJ whole genome shotgun (WGS) entry which is preliminary data.</text>
</comment>
<dbReference type="InterPro" id="IPR043502">
    <property type="entry name" value="DNA/RNA_pol_sf"/>
</dbReference>
<dbReference type="OrthoDB" id="4842715at2759"/>
<name>A0A6S7GLT5_PARCT</name>
<gene>
    <name evidence="1" type="ORF">PACLA_8A010432</name>
</gene>